<dbReference type="InterPro" id="IPR004203">
    <property type="entry name" value="Cyt_c_oxidase_su4_fam"/>
</dbReference>
<dbReference type="Gene3D" id="1.10.442.10">
    <property type="entry name" value="Cytochrome c oxidase subunit IV"/>
    <property type="match status" value="1"/>
</dbReference>
<dbReference type="GO" id="GO:0016491">
    <property type="term" value="F:oxidoreductase activity"/>
    <property type="evidence" value="ECO:0007669"/>
    <property type="project" value="UniProtKB-KW"/>
</dbReference>
<sequence>MQAAFRLARHSASLRASTSIRCLATTANPAHVASAPATSASSSTAKPSIIPLSNVEAQWEKMSTEEKATVYEQLEEAMKKDWKLLSIDEKKAAYYVAFGPHGPRAPVSKPGDNFKVFAGTLALMGVAGILFYAIRLASPPPPRTINKEWEEAANQRALEQKMNPITGIASEGYSGKGFVTHK</sequence>
<evidence type="ECO:0000256" key="8">
    <source>
        <dbReference type="ARBA" id="ARBA00023002"/>
    </source>
</evidence>
<keyword evidence="5" id="KW-0999">Mitochondrion inner membrane</keyword>
<dbReference type="PANTHER" id="PTHR10707">
    <property type="entry name" value="CYTOCHROME C OXIDASE SUBUNIT IV"/>
    <property type="match status" value="1"/>
</dbReference>
<dbReference type="GO" id="GO:0005743">
    <property type="term" value="C:mitochondrial inner membrane"/>
    <property type="evidence" value="ECO:0007669"/>
    <property type="project" value="UniProtKB-SubCell"/>
</dbReference>
<comment type="subcellular location">
    <subcellularLocation>
        <location evidence="1">Mitochondrion inner membrane</location>
        <topology evidence="1">Single-pass membrane protein</topology>
    </subcellularLocation>
</comment>
<feature type="transmembrane region" description="Helical" evidence="11">
    <location>
        <begin position="114"/>
        <end position="134"/>
    </location>
</feature>
<evidence type="ECO:0000256" key="9">
    <source>
        <dbReference type="ARBA" id="ARBA00023128"/>
    </source>
</evidence>
<comment type="pathway">
    <text evidence="2">Energy metabolism; oxidative phosphorylation.</text>
</comment>
<evidence type="ECO:0000256" key="2">
    <source>
        <dbReference type="ARBA" id="ARBA00004673"/>
    </source>
</evidence>
<dbReference type="FunFam" id="1.10.442.10:FF:000002">
    <property type="entry name" value="Cytochrome c oxidase subunit V"/>
    <property type="match status" value="1"/>
</dbReference>
<name>A0A9P5Q2M7_9AGAR</name>
<dbReference type="InterPro" id="IPR036639">
    <property type="entry name" value="Cyt_c_oxidase_su4_sf"/>
</dbReference>
<keyword evidence="6" id="KW-0809">Transit peptide</keyword>
<protein>
    <submittedName>
        <fullName evidence="12">COX4, subunit IV of cytochrome c oxidase</fullName>
    </submittedName>
</protein>
<keyword evidence="9" id="KW-0496">Mitochondrion</keyword>
<keyword evidence="7 11" id="KW-1133">Transmembrane helix</keyword>
<keyword evidence="8" id="KW-0560">Oxidoreductase</keyword>
<dbReference type="EMBL" id="JADNRY010000021">
    <property type="protein sequence ID" value="KAF9072980.1"/>
    <property type="molecule type" value="Genomic_DNA"/>
</dbReference>
<evidence type="ECO:0000313" key="13">
    <source>
        <dbReference type="Proteomes" id="UP000772434"/>
    </source>
</evidence>
<dbReference type="PANTHER" id="PTHR10707:SF10">
    <property type="entry name" value="CYTOCHROME C OXIDASE SUBUNIT 4"/>
    <property type="match status" value="1"/>
</dbReference>
<gene>
    <name evidence="12" type="ORF">BDP27DRAFT_1261024</name>
</gene>
<evidence type="ECO:0000256" key="7">
    <source>
        <dbReference type="ARBA" id="ARBA00022989"/>
    </source>
</evidence>
<accession>A0A9P5Q2M7</accession>
<keyword evidence="13" id="KW-1185">Reference proteome</keyword>
<evidence type="ECO:0000313" key="12">
    <source>
        <dbReference type="EMBL" id="KAF9072980.1"/>
    </source>
</evidence>
<evidence type="ECO:0000256" key="6">
    <source>
        <dbReference type="ARBA" id="ARBA00022946"/>
    </source>
</evidence>
<evidence type="ECO:0000256" key="10">
    <source>
        <dbReference type="ARBA" id="ARBA00023136"/>
    </source>
</evidence>
<dbReference type="Proteomes" id="UP000772434">
    <property type="component" value="Unassembled WGS sequence"/>
</dbReference>
<evidence type="ECO:0000256" key="1">
    <source>
        <dbReference type="ARBA" id="ARBA00004434"/>
    </source>
</evidence>
<dbReference type="Pfam" id="PF02936">
    <property type="entry name" value="COX4"/>
    <property type="match status" value="1"/>
</dbReference>
<keyword evidence="4 11" id="KW-0812">Transmembrane</keyword>
<evidence type="ECO:0000256" key="3">
    <source>
        <dbReference type="ARBA" id="ARBA00008135"/>
    </source>
</evidence>
<dbReference type="OrthoDB" id="186013at2759"/>
<organism evidence="12 13">
    <name type="scientific">Rhodocollybia butyracea</name>
    <dbReference type="NCBI Taxonomy" id="206335"/>
    <lineage>
        <taxon>Eukaryota</taxon>
        <taxon>Fungi</taxon>
        <taxon>Dikarya</taxon>
        <taxon>Basidiomycota</taxon>
        <taxon>Agaricomycotina</taxon>
        <taxon>Agaricomycetes</taxon>
        <taxon>Agaricomycetidae</taxon>
        <taxon>Agaricales</taxon>
        <taxon>Marasmiineae</taxon>
        <taxon>Omphalotaceae</taxon>
        <taxon>Rhodocollybia</taxon>
    </lineage>
</organism>
<dbReference type="CDD" id="cd00922">
    <property type="entry name" value="Cyt_c_Oxidase_IV"/>
    <property type="match status" value="1"/>
</dbReference>
<comment type="caution">
    <text evidence="12">The sequence shown here is derived from an EMBL/GenBank/DDBJ whole genome shotgun (WGS) entry which is preliminary data.</text>
</comment>
<comment type="similarity">
    <text evidence="3">Belongs to the cytochrome c oxidase IV family.</text>
</comment>
<dbReference type="GO" id="GO:0045277">
    <property type="term" value="C:respiratory chain complex IV"/>
    <property type="evidence" value="ECO:0007669"/>
    <property type="project" value="InterPro"/>
</dbReference>
<dbReference type="AlphaFoldDB" id="A0A9P5Q2M7"/>
<reference evidence="12" key="1">
    <citation type="submission" date="2020-11" db="EMBL/GenBank/DDBJ databases">
        <authorList>
            <consortium name="DOE Joint Genome Institute"/>
            <person name="Ahrendt S."/>
            <person name="Riley R."/>
            <person name="Andreopoulos W."/>
            <person name="Labutti K."/>
            <person name="Pangilinan J."/>
            <person name="Ruiz-Duenas F.J."/>
            <person name="Barrasa J.M."/>
            <person name="Sanchez-Garcia M."/>
            <person name="Camarero S."/>
            <person name="Miyauchi S."/>
            <person name="Serrano A."/>
            <person name="Linde D."/>
            <person name="Babiker R."/>
            <person name="Drula E."/>
            <person name="Ayuso-Fernandez I."/>
            <person name="Pacheco R."/>
            <person name="Padilla G."/>
            <person name="Ferreira P."/>
            <person name="Barriuso J."/>
            <person name="Kellner H."/>
            <person name="Castanera R."/>
            <person name="Alfaro M."/>
            <person name="Ramirez L."/>
            <person name="Pisabarro A.G."/>
            <person name="Kuo A."/>
            <person name="Tritt A."/>
            <person name="Lipzen A."/>
            <person name="He G."/>
            <person name="Yan M."/>
            <person name="Ng V."/>
            <person name="Cullen D."/>
            <person name="Martin F."/>
            <person name="Rosso M.-N."/>
            <person name="Henrissat B."/>
            <person name="Hibbett D."/>
            <person name="Martinez A.T."/>
            <person name="Grigoriev I.V."/>
        </authorList>
    </citation>
    <scope>NUCLEOTIDE SEQUENCE</scope>
    <source>
        <strain evidence="12">AH 40177</strain>
    </source>
</reference>
<proteinExistence type="inferred from homology"/>
<dbReference type="GO" id="GO:0006123">
    <property type="term" value="P:mitochondrial electron transport, cytochrome c to oxygen"/>
    <property type="evidence" value="ECO:0007669"/>
    <property type="project" value="InterPro"/>
</dbReference>
<keyword evidence="10 11" id="KW-0472">Membrane</keyword>
<evidence type="ECO:0000256" key="11">
    <source>
        <dbReference type="SAM" id="Phobius"/>
    </source>
</evidence>
<evidence type="ECO:0000256" key="5">
    <source>
        <dbReference type="ARBA" id="ARBA00022792"/>
    </source>
</evidence>
<dbReference type="SUPFAM" id="SSF81406">
    <property type="entry name" value="Mitochondrial cytochrome c oxidase subunit IV"/>
    <property type="match status" value="1"/>
</dbReference>
<evidence type="ECO:0000256" key="4">
    <source>
        <dbReference type="ARBA" id="ARBA00022692"/>
    </source>
</evidence>